<evidence type="ECO:0000313" key="2">
    <source>
        <dbReference type="EMBL" id="OJD30726.1"/>
    </source>
</evidence>
<proteinExistence type="predicted"/>
<organism evidence="2 3">
    <name type="scientific">Diplodia corticola</name>
    <dbReference type="NCBI Taxonomy" id="236234"/>
    <lineage>
        <taxon>Eukaryota</taxon>
        <taxon>Fungi</taxon>
        <taxon>Dikarya</taxon>
        <taxon>Ascomycota</taxon>
        <taxon>Pezizomycotina</taxon>
        <taxon>Dothideomycetes</taxon>
        <taxon>Dothideomycetes incertae sedis</taxon>
        <taxon>Botryosphaeriales</taxon>
        <taxon>Botryosphaeriaceae</taxon>
        <taxon>Diplodia</taxon>
    </lineage>
</organism>
<evidence type="ECO:0000313" key="3">
    <source>
        <dbReference type="Proteomes" id="UP000183809"/>
    </source>
</evidence>
<feature type="compositionally biased region" description="Basic and acidic residues" evidence="1">
    <location>
        <begin position="945"/>
        <end position="956"/>
    </location>
</feature>
<gene>
    <name evidence="2" type="ORF">BKCO1_5600022</name>
</gene>
<dbReference type="GeneID" id="31017642"/>
<dbReference type="InterPro" id="IPR039715">
    <property type="entry name" value="ZCCHC10"/>
</dbReference>
<evidence type="ECO:0000256" key="1">
    <source>
        <dbReference type="SAM" id="MobiDB-lite"/>
    </source>
</evidence>
<dbReference type="PANTHER" id="PTHR13491:SF0">
    <property type="entry name" value="ZINC FINGER CCHC DOMAIN-CONTAINING PROTEIN 10"/>
    <property type="match status" value="1"/>
</dbReference>
<comment type="caution">
    <text evidence="2">The sequence shown here is derived from an EMBL/GenBank/DDBJ whole genome shotgun (WGS) entry which is preliminary data.</text>
</comment>
<dbReference type="Proteomes" id="UP000183809">
    <property type="component" value="Unassembled WGS sequence"/>
</dbReference>
<reference evidence="2 3" key="1">
    <citation type="submission" date="2016-10" db="EMBL/GenBank/DDBJ databases">
        <title>Proteomics and genomics reveal pathogen-plant mechanisms compatible with a hemibiotrophic lifestyle of Diplodia corticola.</title>
        <authorList>
            <person name="Fernandes I."/>
            <person name="De Jonge R."/>
            <person name="Van De Peer Y."/>
            <person name="Devreese B."/>
            <person name="Alves A."/>
            <person name="Esteves A.C."/>
        </authorList>
    </citation>
    <scope>NUCLEOTIDE SEQUENCE [LARGE SCALE GENOMIC DNA]</scope>
    <source>
        <strain evidence="2 3">CBS 112549</strain>
    </source>
</reference>
<feature type="compositionally biased region" description="Polar residues" evidence="1">
    <location>
        <begin position="229"/>
        <end position="242"/>
    </location>
</feature>
<dbReference type="AlphaFoldDB" id="A0A1J9QP86"/>
<feature type="region of interest" description="Disordered" evidence="1">
    <location>
        <begin position="1"/>
        <end position="144"/>
    </location>
</feature>
<protein>
    <submittedName>
        <fullName evidence="2">Uncharacterized protein</fullName>
    </submittedName>
</protein>
<dbReference type="PANTHER" id="PTHR13491">
    <property type="entry name" value="ZCCHC10 PROTEIN"/>
    <property type="match status" value="1"/>
</dbReference>
<sequence>MADTIRTARSPTKVTSAPAKKKAAGKKRVLDDVDFESDVGTELPSPKRARKVDTKTPARRSITKPKSVKKVDTKASKSVNNESTPAPPTPAAGRKRGRATTNVGDTTRSKRQRVFSVDTKDTDSTKNAEAPSALPARGTRSAVRISAKKAANKALTPAEPTLVPEEAVDTVLSADAQPDTPAPRRATRASKKAVASEELVVAGPSTEPKGTVDTQVTTALTPRKRRPATSGQQKITTSSLATTEPVMEQEEAVIKAASSVDDQTITASTPRKRAASKRATATTRTRRGSPVKRSPVKRAPKTTAQLSPIPEEKMPVIDPAAAAESDLTALLQQGPDTKGKGKGRAARKQPVQRARKAVGRKVAAKPEATSKLSGVEAGREPASEKEEKKKDVKVAASSDDREQTYLSPAAAGPSAGSNSYFTSTKAAGKKRAWEEEKETELDESESRPTKRTKTSTSAGRNGPIPQQSARSGPVDSETGGDDVHDKDTTAGQEEPNDDSDSADANSNCSSCSNSSSSDDSCSSSSSSSDNDDNPTTTYPQGTYPTACLQSNTLFNPLQARVPSSLTITLHLQHADTASNHPTSYPIPVRIPVRLLLRTSIRTQSLYARHGLTALTAHNNTTNTIHLPPWATRDALVGYAKYVCSAGNRVVFCADADADDADADADDTWWTAGRVLGAYAVAVWMGDGDCCDGLASGMVRLVRRSGEEVGLGLELELGVREVAGFVGALGEVANAGWDGGVGDQEEIEGGSGDVGGVVAAVLAEGRPMRNLLLDLLCASPERAARTLAELSAAESGGFVRDGGGDVGFFEELEEACEKRIDGRLKKTPLFMGQEMRWCERYHFHPYWFALDEGDVLLPKSEGEGYIDRNCHALRALHKATGGRGEEEQMPETRGKKELIAEEKETFRRWQKWQFENREEDMETYEQWKGRMKDREQYMELLREKQGASGIKRVDDSATRVSWKDGSSSVEGSDSEGENED</sequence>
<keyword evidence="3" id="KW-1185">Reference proteome</keyword>
<feature type="compositionally biased region" description="Basic residues" evidence="1">
    <location>
        <begin position="353"/>
        <end position="363"/>
    </location>
</feature>
<feature type="compositionally biased region" description="Basic residues" evidence="1">
    <location>
        <begin position="284"/>
        <end position="300"/>
    </location>
</feature>
<feature type="region of interest" description="Disordered" evidence="1">
    <location>
        <begin position="945"/>
        <end position="979"/>
    </location>
</feature>
<name>A0A1J9QP86_9PEZI</name>
<dbReference type="OrthoDB" id="10667995at2759"/>
<feature type="compositionally biased region" description="Basic and acidic residues" evidence="1">
    <location>
        <begin position="377"/>
        <end position="403"/>
    </location>
</feature>
<feature type="compositionally biased region" description="Low complexity" evidence="1">
    <location>
        <begin position="407"/>
        <end position="419"/>
    </location>
</feature>
<feature type="region of interest" description="Disordered" evidence="1">
    <location>
        <begin position="173"/>
        <end position="543"/>
    </location>
</feature>
<feature type="compositionally biased region" description="Basic residues" evidence="1">
    <location>
        <begin position="57"/>
        <end position="68"/>
    </location>
</feature>
<feature type="compositionally biased region" description="Low complexity" evidence="1">
    <location>
        <begin position="502"/>
        <end position="543"/>
    </location>
</feature>
<dbReference type="RefSeq" id="XP_020126986.1">
    <property type="nucleotide sequence ID" value="XM_020277381.1"/>
</dbReference>
<accession>A0A1J9QP86</accession>
<dbReference type="EMBL" id="MNUE01000056">
    <property type="protein sequence ID" value="OJD30726.1"/>
    <property type="molecule type" value="Genomic_DNA"/>
</dbReference>